<keyword evidence="8" id="KW-0238">DNA-binding</keyword>
<evidence type="ECO:0000256" key="5">
    <source>
        <dbReference type="ARBA" id="ARBA00022553"/>
    </source>
</evidence>
<keyword evidence="7" id="KW-0805">Transcription regulation</keyword>
<sequence length="855" mass="101544">MAQGSLPSLKEMEVNLRQELNGVFGNFNEFAERVVGPQARQLFGVISTPGVMRGLTPYSSNRIPSNVTPPSASLCLQEMRNVPPLIPPLQVGRNDVENSGCASEASSSHSQMNDEDNENIRKQGKRKRNDEEDGTAKREKKDQNKMLSALFDDDNDDDRGQREDRKTRNNDNSPRQGIRRMVKDMQVEPLLPPIDLKKLMKKKEDENKNRREEEEERERKKRKEREDSERRRKDREEDEARKKRKEEEEERRKRKDEEEEERKREKKEDEERRRKKDDEEKRRKRDEEEKRRKEDDDRRKKKEDEEKEEEERRLRKERKRKEKEEKRRKEEDEKRKKDEEDKRRKEEENRRKREEDKKREIEEREREETVRKLEEERKKEAERLRKEEETRKREEEERRKKDEERKKKEDEERIKKEKEMRRENKREEEKRRLREEEKERKRREDDEKSRKETREKDKKGSLSLDNLSQSKLEALKEKEKERRKKENGFSDFKEDRPTSGSSYISNKKEWKEEKEKKSRKETDRIIKKEESSARSSPMSSKNSSRVATPIPPLPLPHSQPSTSTHQHAPSSSIDYSFPLCPSSSCLASALAPVGLSQLEQRGDYDGYTSYAKEKKHRGDAAQDRVIRFFHYMECCVYFALSASTIHPDRSSDRELTMAASVLKDTVDLIKHAMIIFEKENNGHLMTRAKILCLRTQAVLNYHMYFVRSNKYPRRADSLASLESQVVEIPRASPRKEENGGKKGEDKNAATPSSSYSSITSPSSNMVSMPMSLWKVKMSVASTLSHLETAHRLWNDSIKLVKNSEKHYFNTVDQLILQSFDWGCPLHVGSSLLHLSHFVNTTVSWMRLEYEGERSR</sequence>
<evidence type="ECO:0000256" key="12">
    <source>
        <dbReference type="ARBA" id="ARBA00032149"/>
    </source>
</evidence>
<dbReference type="PANTHER" id="PTHR10528">
    <property type="entry name" value="AF4/FMR2 FAMILY MEMBER"/>
    <property type="match status" value="1"/>
</dbReference>
<feature type="compositionally biased region" description="Basic and acidic residues" evidence="13">
    <location>
        <begin position="733"/>
        <end position="747"/>
    </location>
</feature>
<dbReference type="InterPro" id="IPR007797">
    <property type="entry name" value="AF4/FMR2"/>
</dbReference>
<feature type="compositionally biased region" description="Basic and acidic residues" evidence="13">
    <location>
        <begin position="224"/>
        <end position="241"/>
    </location>
</feature>
<gene>
    <name evidence="15" type="ORF">PFISCL1PPCAC_10428</name>
</gene>
<comment type="similarity">
    <text evidence="2">Belongs to the AF4 family.</text>
</comment>
<feature type="compositionally biased region" description="Basic and acidic residues" evidence="13">
    <location>
        <begin position="158"/>
        <end position="169"/>
    </location>
</feature>
<dbReference type="GO" id="GO:0007366">
    <property type="term" value="P:periodic partitioning by pair rule gene"/>
    <property type="evidence" value="ECO:0007669"/>
    <property type="project" value="UniProtKB-KW"/>
</dbReference>
<feature type="compositionally biased region" description="Basic and acidic residues" evidence="13">
    <location>
        <begin position="195"/>
        <end position="212"/>
    </location>
</feature>
<evidence type="ECO:0000256" key="7">
    <source>
        <dbReference type="ARBA" id="ARBA00023015"/>
    </source>
</evidence>
<comment type="subcellular location">
    <subcellularLocation>
        <location evidence="1">Nucleus</location>
    </subcellularLocation>
</comment>
<reference evidence="15" key="1">
    <citation type="submission" date="2023-10" db="EMBL/GenBank/DDBJ databases">
        <title>Genome assembly of Pristionchus species.</title>
        <authorList>
            <person name="Yoshida K."/>
            <person name="Sommer R.J."/>
        </authorList>
    </citation>
    <scope>NUCLEOTIDE SEQUENCE</scope>
    <source>
        <strain evidence="15">RS5133</strain>
    </source>
</reference>
<keyword evidence="4" id="KW-0217">Developmental protein</keyword>
<evidence type="ECO:0000313" key="15">
    <source>
        <dbReference type="EMBL" id="GMT19131.1"/>
    </source>
</evidence>
<keyword evidence="6" id="KW-0562">Pair-rule protein</keyword>
<feature type="region of interest" description="Disordered" evidence="13">
    <location>
        <begin position="729"/>
        <end position="763"/>
    </location>
</feature>
<keyword evidence="5" id="KW-0597">Phosphoprotein</keyword>
<feature type="compositionally biased region" description="Low complexity" evidence="13">
    <location>
        <begin position="533"/>
        <end position="544"/>
    </location>
</feature>
<evidence type="ECO:0000256" key="4">
    <source>
        <dbReference type="ARBA" id="ARBA00022473"/>
    </source>
</evidence>
<evidence type="ECO:0000256" key="9">
    <source>
        <dbReference type="ARBA" id="ARBA00023163"/>
    </source>
</evidence>
<comment type="function">
    <text evidence="11">Has a role in transcriptional regulation. Acts in parallel with the Ras/MAPK and the PI3K/PKB pathways in the control of cell identity and cellular growth. Essential for regulation of the cytoskeleton and cell growth but not for cell proliferation or growth rate. Required specifically for the microtubule-based basal transport of lipid droplets. Plays a partially redundant function downstream of Raf in cell fate specification in the developing eye. Pair-rule protein that regulates embryonic cellularization, gastrulation and segmentation.</text>
</comment>
<feature type="compositionally biased region" description="Basic and acidic residues" evidence="13">
    <location>
        <begin position="128"/>
        <end position="144"/>
    </location>
</feature>
<evidence type="ECO:0000256" key="11">
    <source>
        <dbReference type="ARBA" id="ARBA00024653"/>
    </source>
</evidence>
<protein>
    <recommendedName>
        <fullName evidence="3">AF4/FMR2 family member lilli</fullName>
    </recommendedName>
    <alternativeName>
        <fullName evidence="12">Protein lilliputian</fullName>
    </alternativeName>
</protein>
<feature type="domain" description="AF4/FMR2 C-terminal homology" evidence="14">
    <location>
        <begin position="603"/>
        <end position="849"/>
    </location>
</feature>
<comment type="caution">
    <text evidence="15">The sequence shown here is derived from an EMBL/GenBank/DDBJ whole genome shotgun (WGS) entry which is preliminary data.</text>
</comment>
<feature type="compositionally biased region" description="Low complexity" evidence="13">
    <location>
        <begin position="750"/>
        <end position="763"/>
    </location>
</feature>
<dbReference type="EMBL" id="BTSY01000003">
    <property type="protein sequence ID" value="GMT19131.1"/>
    <property type="molecule type" value="Genomic_DNA"/>
</dbReference>
<dbReference type="Proteomes" id="UP001432322">
    <property type="component" value="Unassembled WGS sequence"/>
</dbReference>
<proteinExistence type="inferred from homology"/>
<keyword evidence="16" id="KW-1185">Reference proteome</keyword>
<dbReference type="GO" id="GO:0010468">
    <property type="term" value="P:regulation of gene expression"/>
    <property type="evidence" value="ECO:0007669"/>
    <property type="project" value="InterPro"/>
</dbReference>
<feature type="compositionally biased region" description="Low complexity" evidence="13">
    <location>
        <begin position="99"/>
        <end position="110"/>
    </location>
</feature>
<evidence type="ECO:0000256" key="8">
    <source>
        <dbReference type="ARBA" id="ARBA00023125"/>
    </source>
</evidence>
<keyword evidence="9" id="KW-0804">Transcription</keyword>
<keyword evidence="10" id="KW-0539">Nucleus</keyword>
<feature type="region of interest" description="Disordered" evidence="13">
    <location>
        <begin position="86"/>
        <end position="570"/>
    </location>
</feature>
<feature type="compositionally biased region" description="Basic and acidic residues" evidence="13">
    <location>
        <begin position="506"/>
        <end position="532"/>
    </location>
</feature>
<evidence type="ECO:0000259" key="14">
    <source>
        <dbReference type="Pfam" id="PF18876"/>
    </source>
</evidence>
<evidence type="ECO:0000256" key="13">
    <source>
        <dbReference type="SAM" id="MobiDB-lite"/>
    </source>
</evidence>
<evidence type="ECO:0000256" key="2">
    <source>
        <dbReference type="ARBA" id="ARBA00007354"/>
    </source>
</evidence>
<evidence type="ECO:0000256" key="3">
    <source>
        <dbReference type="ARBA" id="ARBA00021888"/>
    </source>
</evidence>
<dbReference type="Pfam" id="PF18876">
    <property type="entry name" value="AFF4_CHD"/>
    <property type="match status" value="1"/>
</dbReference>
<feature type="compositionally biased region" description="Basic and acidic residues" evidence="13">
    <location>
        <begin position="261"/>
        <end position="314"/>
    </location>
</feature>
<evidence type="ECO:0000256" key="6">
    <source>
        <dbReference type="ARBA" id="ARBA00022788"/>
    </source>
</evidence>
<name>A0AAV5VKL6_9BILA</name>
<dbReference type="GO" id="GO:0003677">
    <property type="term" value="F:DNA binding"/>
    <property type="evidence" value="ECO:0007669"/>
    <property type="project" value="UniProtKB-KW"/>
</dbReference>
<accession>A0AAV5VKL6</accession>
<evidence type="ECO:0000256" key="1">
    <source>
        <dbReference type="ARBA" id="ARBA00004123"/>
    </source>
</evidence>
<organism evidence="15 16">
    <name type="scientific">Pristionchus fissidentatus</name>
    <dbReference type="NCBI Taxonomy" id="1538716"/>
    <lineage>
        <taxon>Eukaryota</taxon>
        <taxon>Metazoa</taxon>
        <taxon>Ecdysozoa</taxon>
        <taxon>Nematoda</taxon>
        <taxon>Chromadorea</taxon>
        <taxon>Rhabditida</taxon>
        <taxon>Rhabditina</taxon>
        <taxon>Diplogasteromorpha</taxon>
        <taxon>Diplogasteroidea</taxon>
        <taxon>Neodiplogasteridae</taxon>
        <taxon>Pristionchus</taxon>
    </lineage>
</organism>
<dbReference type="GO" id="GO:0032783">
    <property type="term" value="C:super elongation complex"/>
    <property type="evidence" value="ECO:0007669"/>
    <property type="project" value="TreeGrafter"/>
</dbReference>
<evidence type="ECO:0000256" key="10">
    <source>
        <dbReference type="ARBA" id="ARBA00023242"/>
    </source>
</evidence>
<feature type="compositionally biased region" description="Basic and acidic residues" evidence="13">
    <location>
        <begin position="473"/>
        <end position="497"/>
    </location>
</feature>
<dbReference type="PANTHER" id="PTHR10528:SF17">
    <property type="entry name" value="AF4_FMR2 FAMILY MEMBER LILLI"/>
    <property type="match status" value="1"/>
</dbReference>
<evidence type="ECO:0000313" key="16">
    <source>
        <dbReference type="Proteomes" id="UP001432322"/>
    </source>
</evidence>
<feature type="compositionally biased region" description="Basic and acidic residues" evidence="13">
    <location>
        <begin position="322"/>
        <end position="460"/>
    </location>
</feature>
<dbReference type="AlphaFoldDB" id="A0AAV5VKL6"/>
<dbReference type="InterPro" id="IPR043640">
    <property type="entry name" value="AF4/FMR2_CHD"/>
</dbReference>